<feature type="compositionally biased region" description="Low complexity" evidence="4">
    <location>
        <begin position="62"/>
        <end position="72"/>
    </location>
</feature>
<keyword evidence="6" id="KW-1185">Reference proteome</keyword>
<dbReference type="PANTHER" id="PTHR47932:SF12">
    <property type="entry name" value="PENTACOTRIPEPTIDE-REPEAT REGION OF PRORP DOMAIN-CONTAINING PROTEIN"/>
    <property type="match status" value="1"/>
</dbReference>
<protein>
    <recommendedName>
        <fullName evidence="7">Pentatricopeptide repeat-containing protein</fullName>
    </recommendedName>
</protein>
<dbReference type="EMBL" id="JAUUTY010000006">
    <property type="protein sequence ID" value="KAK1620027.1"/>
    <property type="molecule type" value="Genomic_DNA"/>
</dbReference>
<dbReference type="InterPro" id="IPR011990">
    <property type="entry name" value="TPR-like_helical_dom_sf"/>
</dbReference>
<feature type="compositionally biased region" description="Pro residues" evidence="4">
    <location>
        <begin position="73"/>
        <end position="83"/>
    </location>
</feature>
<dbReference type="NCBIfam" id="TIGR00756">
    <property type="entry name" value="PPR"/>
    <property type="match status" value="3"/>
</dbReference>
<evidence type="ECO:0000256" key="3">
    <source>
        <dbReference type="PROSITE-ProRule" id="PRU00708"/>
    </source>
</evidence>
<feature type="repeat" description="PPR" evidence="3">
    <location>
        <begin position="145"/>
        <end position="180"/>
    </location>
</feature>
<evidence type="ECO:0000256" key="1">
    <source>
        <dbReference type="ARBA" id="ARBA00022737"/>
    </source>
</evidence>
<dbReference type="AlphaFoldDB" id="A0AAD8VUD3"/>
<feature type="compositionally biased region" description="Low complexity" evidence="4">
    <location>
        <begin position="84"/>
        <end position="93"/>
    </location>
</feature>
<evidence type="ECO:0008006" key="7">
    <source>
        <dbReference type="Google" id="ProtNLM"/>
    </source>
</evidence>
<dbReference type="PANTHER" id="PTHR47932">
    <property type="entry name" value="ATPASE EXPRESSION PROTEIN 3"/>
    <property type="match status" value="1"/>
</dbReference>
<dbReference type="GO" id="GO:0003729">
    <property type="term" value="F:mRNA binding"/>
    <property type="evidence" value="ECO:0007669"/>
    <property type="project" value="TreeGrafter"/>
</dbReference>
<dbReference type="Pfam" id="PF13041">
    <property type="entry name" value="PPR_2"/>
    <property type="match status" value="2"/>
</dbReference>
<dbReference type="Gene3D" id="1.25.40.10">
    <property type="entry name" value="Tetratricopeptide repeat domain"/>
    <property type="match status" value="2"/>
</dbReference>
<dbReference type="PROSITE" id="PS51375">
    <property type="entry name" value="PPR"/>
    <property type="match status" value="2"/>
</dbReference>
<feature type="repeat" description="PPR" evidence="3">
    <location>
        <begin position="218"/>
        <end position="252"/>
    </location>
</feature>
<feature type="region of interest" description="Disordered" evidence="4">
    <location>
        <begin position="58"/>
        <end position="93"/>
    </location>
</feature>
<gene>
    <name evidence="5" type="ORF">QYE76_025544</name>
</gene>
<proteinExistence type="predicted"/>
<organism evidence="5 6">
    <name type="scientific">Lolium multiflorum</name>
    <name type="common">Italian ryegrass</name>
    <name type="synonym">Lolium perenne subsp. multiflorum</name>
    <dbReference type="NCBI Taxonomy" id="4521"/>
    <lineage>
        <taxon>Eukaryota</taxon>
        <taxon>Viridiplantae</taxon>
        <taxon>Streptophyta</taxon>
        <taxon>Embryophyta</taxon>
        <taxon>Tracheophyta</taxon>
        <taxon>Spermatophyta</taxon>
        <taxon>Magnoliopsida</taxon>
        <taxon>Liliopsida</taxon>
        <taxon>Poales</taxon>
        <taxon>Poaceae</taxon>
        <taxon>BOP clade</taxon>
        <taxon>Pooideae</taxon>
        <taxon>Poodae</taxon>
        <taxon>Poeae</taxon>
        <taxon>Poeae Chloroplast Group 2 (Poeae type)</taxon>
        <taxon>Loliodinae</taxon>
        <taxon>Loliinae</taxon>
        <taxon>Lolium</taxon>
    </lineage>
</organism>
<keyword evidence="1" id="KW-0677">Repeat</keyword>
<accession>A0AAD8VUD3</accession>
<evidence type="ECO:0000313" key="5">
    <source>
        <dbReference type="EMBL" id="KAK1620027.1"/>
    </source>
</evidence>
<sequence>MSRLYSTAPINLLRRSSSTPTSTSRLAPNVALATSMERVRSGTLSPEDAHHLFDELLRQDTPSPRAPRTAFSPPSPARRPPLPASMASRSPSSSSTAFLEEMACRLRRPQSTRTASLLDWCCRARQPGLALAFFGCFLRAGLKANNLIVNTLLKVLCHAKRTDEAVDVLLHRMPDLGCVPDAFSRNTVLKGLCGDRRSQRALDLLRMMAKQEGGCSPDVVSYTTVIHGFLKEGQFSTPSNLFHEMVEKGVVPNVVTYSLIIDGLRKRGRS</sequence>
<evidence type="ECO:0000256" key="2">
    <source>
        <dbReference type="ARBA" id="ARBA00022946"/>
    </source>
</evidence>
<reference evidence="5" key="1">
    <citation type="submission" date="2023-07" db="EMBL/GenBank/DDBJ databases">
        <title>A chromosome-level genome assembly of Lolium multiflorum.</title>
        <authorList>
            <person name="Chen Y."/>
            <person name="Copetti D."/>
            <person name="Kolliker R."/>
            <person name="Studer B."/>
        </authorList>
    </citation>
    <scope>NUCLEOTIDE SEQUENCE</scope>
    <source>
        <strain evidence="5">02402/16</strain>
        <tissue evidence="5">Leaf</tissue>
    </source>
</reference>
<evidence type="ECO:0000313" key="6">
    <source>
        <dbReference type="Proteomes" id="UP001231189"/>
    </source>
</evidence>
<evidence type="ECO:0000256" key="4">
    <source>
        <dbReference type="SAM" id="MobiDB-lite"/>
    </source>
</evidence>
<name>A0AAD8VUD3_LOLMU</name>
<dbReference type="InterPro" id="IPR002885">
    <property type="entry name" value="PPR_rpt"/>
</dbReference>
<dbReference type="Proteomes" id="UP001231189">
    <property type="component" value="Unassembled WGS sequence"/>
</dbReference>
<comment type="caution">
    <text evidence="5">The sequence shown here is derived from an EMBL/GenBank/DDBJ whole genome shotgun (WGS) entry which is preliminary data.</text>
</comment>
<keyword evidence="2" id="KW-0809">Transit peptide</keyword>